<dbReference type="SUPFAM" id="SSF55120">
    <property type="entry name" value="Pseudouridine synthase"/>
    <property type="match status" value="1"/>
</dbReference>
<evidence type="ECO:0000259" key="8">
    <source>
        <dbReference type="SMART" id="SM00363"/>
    </source>
</evidence>
<dbReference type="Pfam" id="PF01479">
    <property type="entry name" value="S4"/>
    <property type="match status" value="1"/>
</dbReference>
<sequence>MNQKGRGLEILINEKQDGQWLFSVLKTALKASKPVIQDWMSHQQIKVNHESVLNNMIVKKGDRVFIDLQESEASSVIPEYGELDILFEDNHMLIVNKPAGIATHPNEDGQTGTLANLIAYHYQINGETCKVRHVHRLDQDTSGAIVFAKHRLAHAILDQQLEKKTLKRTYTAIAEGKLRTKKGTINSPIGRDRSHPTRRRVSPGGQTAVTHFKVMASNAKERLSLVELELETGRTHQIRVHLASLGHPLTGDSLYGGGSKLLNRQALHANKVQAVHPITDELIVAEAPFPADMENLCRTYFS</sequence>
<dbReference type="SMART" id="SM00363">
    <property type="entry name" value="S4"/>
    <property type="match status" value="1"/>
</dbReference>
<name>A0A0D1JH45_BACIU</name>
<dbReference type="GO" id="GO:0003723">
    <property type="term" value="F:RNA binding"/>
    <property type="evidence" value="ECO:0007669"/>
    <property type="project" value="UniProtKB-KW"/>
</dbReference>
<evidence type="ECO:0000256" key="7">
    <source>
        <dbReference type="SAM" id="MobiDB-lite"/>
    </source>
</evidence>
<dbReference type="AlphaFoldDB" id="A0A0D1JH45"/>
<feature type="active site" evidence="4">
    <location>
        <position position="138"/>
    </location>
</feature>
<dbReference type="PANTHER" id="PTHR21600:SF71">
    <property type="entry name" value="PSEUDOURIDINE SYNTHASE"/>
    <property type="match status" value="1"/>
</dbReference>
<dbReference type="FunFam" id="3.30.2350.10:FF:000005">
    <property type="entry name" value="Pseudouridine synthase"/>
    <property type="match status" value="1"/>
</dbReference>
<evidence type="ECO:0000256" key="2">
    <source>
        <dbReference type="ARBA" id="ARBA00010876"/>
    </source>
</evidence>
<comment type="catalytic activity">
    <reaction evidence="1 6">
        <text>a uridine in RNA = a pseudouridine in RNA</text>
        <dbReference type="Rhea" id="RHEA:48348"/>
        <dbReference type="Rhea" id="RHEA-COMP:12068"/>
        <dbReference type="Rhea" id="RHEA-COMP:12069"/>
        <dbReference type="ChEBI" id="CHEBI:65314"/>
        <dbReference type="ChEBI" id="CHEBI:65315"/>
    </reaction>
</comment>
<proteinExistence type="inferred from homology"/>
<evidence type="ECO:0000313" key="9">
    <source>
        <dbReference type="EMBL" id="KIU11859.1"/>
    </source>
</evidence>
<keyword evidence="5" id="KW-0694">RNA-binding</keyword>
<reference evidence="9 10" key="1">
    <citation type="submission" date="2014-12" db="EMBL/GenBank/DDBJ databases">
        <title>Comparative genome analysis of Bacillus coagulans HM-08, Clostridium butyricum HM-68, Bacillus subtilis HM-66 and Bacillus licheniformis BL-09.</title>
        <authorList>
            <person name="Zhang H."/>
        </authorList>
    </citation>
    <scope>NUCLEOTIDE SEQUENCE [LARGE SCALE GENOMIC DNA]</scope>
    <source>
        <strain evidence="9 10">HM-66</strain>
    </source>
</reference>
<dbReference type="Proteomes" id="UP000032247">
    <property type="component" value="Unassembled WGS sequence"/>
</dbReference>
<evidence type="ECO:0000256" key="5">
    <source>
        <dbReference type="PROSITE-ProRule" id="PRU00182"/>
    </source>
</evidence>
<dbReference type="RefSeq" id="WP_043857178.1">
    <property type="nucleotide sequence ID" value="NZ_CAXHXQ010000002.1"/>
</dbReference>
<dbReference type="PANTHER" id="PTHR21600">
    <property type="entry name" value="MITOCHONDRIAL RNA PSEUDOURIDINE SYNTHASE"/>
    <property type="match status" value="1"/>
</dbReference>
<dbReference type="InterPro" id="IPR020103">
    <property type="entry name" value="PsdUridine_synth_cat_dom_sf"/>
</dbReference>
<dbReference type="InterPro" id="IPR050188">
    <property type="entry name" value="RluA_PseudoU_synthase"/>
</dbReference>
<dbReference type="GO" id="GO:0000455">
    <property type="term" value="P:enzyme-directed rRNA pseudouridine synthesis"/>
    <property type="evidence" value="ECO:0007669"/>
    <property type="project" value="UniProtKB-ARBA"/>
</dbReference>
<evidence type="ECO:0000313" key="10">
    <source>
        <dbReference type="Proteomes" id="UP000032247"/>
    </source>
</evidence>
<dbReference type="Gene3D" id="3.30.2350.10">
    <property type="entry name" value="Pseudouridine synthase"/>
    <property type="match status" value="1"/>
</dbReference>
<evidence type="ECO:0000256" key="4">
    <source>
        <dbReference type="PIRSR" id="PIRSR606225-1"/>
    </source>
</evidence>
<feature type="region of interest" description="Disordered" evidence="7">
    <location>
        <begin position="182"/>
        <end position="205"/>
    </location>
</feature>
<evidence type="ECO:0000256" key="3">
    <source>
        <dbReference type="ARBA" id="ARBA00023235"/>
    </source>
</evidence>
<dbReference type="InterPro" id="IPR006224">
    <property type="entry name" value="PsdUridine_synth_RluA-like_CS"/>
</dbReference>
<dbReference type="PROSITE" id="PS01129">
    <property type="entry name" value="PSI_RLU"/>
    <property type="match status" value="1"/>
</dbReference>
<evidence type="ECO:0000256" key="1">
    <source>
        <dbReference type="ARBA" id="ARBA00000073"/>
    </source>
</evidence>
<comment type="function">
    <text evidence="6">Responsible for synthesis of pseudouridine from uracil.</text>
</comment>
<dbReference type="STRING" id="483913.AN935_04815"/>
<dbReference type="EC" id="5.4.99.-" evidence="6"/>
<dbReference type="Pfam" id="PF00849">
    <property type="entry name" value="PseudoU_synth_2"/>
    <property type="match status" value="1"/>
</dbReference>
<dbReference type="PROSITE" id="PS50889">
    <property type="entry name" value="S4"/>
    <property type="match status" value="1"/>
</dbReference>
<dbReference type="NCBIfam" id="TIGR00005">
    <property type="entry name" value="rluA_subfam"/>
    <property type="match status" value="1"/>
</dbReference>
<dbReference type="GO" id="GO:0120159">
    <property type="term" value="F:rRNA pseudouridine synthase activity"/>
    <property type="evidence" value="ECO:0007669"/>
    <property type="project" value="UniProtKB-ARBA"/>
</dbReference>
<keyword evidence="3 6" id="KW-0413">Isomerase</keyword>
<dbReference type="PATRIC" id="fig|1423.173.peg.741"/>
<accession>A0A0D1JH45</accession>
<dbReference type="EMBL" id="JXBC01000002">
    <property type="protein sequence ID" value="KIU11859.1"/>
    <property type="molecule type" value="Genomic_DNA"/>
</dbReference>
<protein>
    <recommendedName>
        <fullName evidence="6">Pseudouridine synthase</fullName>
        <ecNumber evidence="6">5.4.99.-</ecNumber>
    </recommendedName>
</protein>
<evidence type="ECO:0000256" key="6">
    <source>
        <dbReference type="RuleBase" id="RU362028"/>
    </source>
</evidence>
<comment type="caution">
    <text evidence="9">The sequence shown here is derived from an EMBL/GenBank/DDBJ whole genome shotgun (WGS) entry which is preliminary data.</text>
</comment>
<dbReference type="InterPro" id="IPR002942">
    <property type="entry name" value="S4_RNA-bd"/>
</dbReference>
<dbReference type="CDD" id="cd02869">
    <property type="entry name" value="PseudoU_synth_RluA_like"/>
    <property type="match status" value="1"/>
</dbReference>
<comment type="similarity">
    <text evidence="2 6">Belongs to the pseudouridine synthase RluA family.</text>
</comment>
<dbReference type="InterPro" id="IPR006225">
    <property type="entry name" value="PsdUridine_synth_RluC/D"/>
</dbReference>
<dbReference type="InterPro" id="IPR006145">
    <property type="entry name" value="PsdUridine_synth_RsuA/RluA"/>
</dbReference>
<feature type="domain" description="RNA-binding S4" evidence="8">
    <location>
        <begin position="19"/>
        <end position="82"/>
    </location>
</feature>
<organism evidence="9 10">
    <name type="scientific">Bacillus subtilis</name>
    <dbReference type="NCBI Taxonomy" id="1423"/>
    <lineage>
        <taxon>Bacteria</taxon>
        <taxon>Bacillati</taxon>
        <taxon>Bacillota</taxon>
        <taxon>Bacilli</taxon>
        <taxon>Bacillales</taxon>
        <taxon>Bacillaceae</taxon>
        <taxon>Bacillus</taxon>
    </lineage>
</organism>
<gene>
    <name evidence="9" type="ORF">SC09_Contig19orf00116</name>
</gene>